<gene>
    <name evidence="1" type="ORF">IE53DRAFT_97813</name>
</gene>
<accession>A0ACD0NX33</accession>
<dbReference type="Proteomes" id="UP000245626">
    <property type="component" value="Unassembled WGS sequence"/>
</dbReference>
<name>A0ACD0NX33_9BASI</name>
<dbReference type="EMBL" id="KZ819937">
    <property type="protein sequence ID" value="PWN50390.1"/>
    <property type="molecule type" value="Genomic_DNA"/>
</dbReference>
<evidence type="ECO:0000313" key="2">
    <source>
        <dbReference type="Proteomes" id="UP000245626"/>
    </source>
</evidence>
<protein>
    <submittedName>
        <fullName evidence="1">Uncharacterized protein</fullName>
    </submittedName>
</protein>
<organism evidence="1 2">
    <name type="scientific">Violaceomyces palustris</name>
    <dbReference type="NCBI Taxonomy" id="1673888"/>
    <lineage>
        <taxon>Eukaryota</taxon>
        <taxon>Fungi</taxon>
        <taxon>Dikarya</taxon>
        <taxon>Basidiomycota</taxon>
        <taxon>Ustilaginomycotina</taxon>
        <taxon>Ustilaginomycetes</taxon>
        <taxon>Violaceomycetales</taxon>
        <taxon>Violaceomycetaceae</taxon>
        <taxon>Violaceomyces</taxon>
    </lineage>
</organism>
<sequence>MLSPSIKLRLGRSISSRVVPSLQSFPHTQRYYSDRPPTGSFATTPTHPSSSSSSSPSSHETHRMGAGEGRARSVGGAGAGGDRVGRTTHFGFKDIREEEKETLVGSVFSSVASSYDVMNDAMSLGIHRLWKDHFVSKLDPRGGINILDVAGGTGDIALRMLDHARLKHYDRETKVTILDINPNMLSQGQKRMKQTMYWNTPQLSFQLGNAEMLGTPIEVPPQFSSPSIAPNSKKPYLPPLESKPIESESVDLYTIAFGIRNCTHIDKVLEEAYRVLKPGGVFACLEFGKVSVPLLAELYKQYSFNLIPTLGQLLAGDRDSYQYLIESIERFPTQPEFARMISRAGFHLPNSQVARDLGLPSFPKGSATRGDEDVDGAWEDLTLGIASIWTGIKL</sequence>
<keyword evidence="2" id="KW-1185">Reference proteome</keyword>
<reference evidence="1 2" key="1">
    <citation type="journal article" date="2018" name="Mol. Biol. Evol.">
        <title>Broad Genomic Sampling Reveals a Smut Pathogenic Ancestry of the Fungal Clade Ustilaginomycotina.</title>
        <authorList>
            <person name="Kijpornyongpan T."/>
            <person name="Mondo S.J."/>
            <person name="Barry K."/>
            <person name="Sandor L."/>
            <person name="Lee J."/>
            <person name="Lipzen A."/>
            <person name="Pangilinan J."/>
            <person name="LaButti K."/>
            <person name="Hainaut M."/>
            <person name="Henrissat B."/>
            <person name="Grigoriev I.V."/>
            <person name="Spatafora J.W."/>
            <person name="Aime M.C."/>
        </authorList>
    </citation>
    <scope>NUCLEOTIDE SEQUENCE [LARGE SCALE GENOMIC DNA]</scope>
    <source>
        <strain evidence="1 2">SA 807</strain>
    </source>
</reference>
<evidence type="ECO:0000313" key="1">
    <source>
        <dbReference type="EMBL" id="PWN50390.1"/>
    </source>
</evidence>
<proteinExistence type="predicted"/>